<dbReference type="GO" id="GO:0000407">
    <property type="term" value="C:phagophore assembly site"/>
    <property type="evidence" value="ECO:0007669"/>
    <property type="project" value="TreeGrafter"/>
</dbReference>
<accession>A0A9P7AC73</accession>
<evidence type="ECO:0000313" key="5">
    <source>
        <dbReference type="Proteomes" id="UP000719766"/>
    </source>
</evidence>
<comment type="similarity">
    <text evidence="1">Belongs to the ATG101 family.</text>
</comment>
<dbReference type="PANTHER" id="PTHR13292:SF0">
    <property type="entry name" value="AUTOPHAGY-RELATED PROTEIN 101"/>
    <property type="match status" value="1"/>
</dbReference>
<dbReference type="EMBL" id="JABBWE010000092">
    <property type="protein sequence ID" value="KAG1786466.1"/>
    <property type="molecule type" value="Genomic_DNA"/>
</dbReference>
<dbReference type="GO" id="GO:1990316">
    <property type="term" value="C:Atg1/ULK1 kinase complex"/>
    <property type="evidence" value="ECO:0007669"/>
    <property type="project" value="TreeGrafter"/>
</dbReference>
<proteinExistence type="inferred from homology"/>
<reference evidence="4" key="1">
    <citation type="journal article" date="2020" name="New Phytol.">
        <title>Comparative genomics reveals dynamic genome evolution in host specialist ectomycorrhizal fungi.</title>
        <authorList>
            <person name="Lofgren L.A."/>
            <person name="Nguyen N.H."/>
            <person name="Vilgalys R."/>
            <person name="Ruytinx J."/>
            <person name="Liao H.L."/>
            <person name="Branco S."/>
            <person name="Kuo A."/>
            <person name="LaButti K."/>
            <person name="Lipzen A."/>
            <person name="Andreopoulos W."/>
            <person name="Pangilinan J."/>
            <person name="Riley R."/>
            <person name="Hundley H."/>
            <person name="Na H."/>
            <person name="Barry K."/>
            <person name="Grigoriev I.V."/>
            <person name="Stajich J.E."/>
            <person name="Kennedy P.G."/>
        </authorList>
    </citation>
    <scope>NUCLEOTIDE SEQUENCE</scope>
    <source>
        <strain evidence="4">S12</strain>
    </source>
</reference>
<dbReference type="RefSeq" id="XP_041153907.1">
    <property type="nucleotide sequence ID" value="XM_041305360.1"/>
</dbReference>
<evidence type="ECO:0000256" key="3">
    <source>
        <dbReference type="ARBA" id="ARBA00023006"/>
    </source>
</evidence>
<gene>
    <name evidence="4" type="ORF">HD556DRAFT_1434745</name>
</gene>
<comment type="caution">
    <text evidence="4">The sequence shown here is derived from an EMBL/GenBank/DDBJ whole genome shotgun (WGS) entry which is preliminary data.</text>
</comment>
<sequence>MSCVPTRSLLAKTSDATLAQILDRHSAKEVPTAILHSILFHRLFGTVKPQTFEVLDVTMPGVSDPEMEQLVTEKVDIFWKGIESGANKRGQIIVTFSEKKAKKSWFQVYVGEEEVPWEQWIVNVEMRQPKSEDRQEFNANIASTLLKALNVMLTHTSSERGRTAVPLITNATGISPFPIKIAVKVGGVELG</sequence>
<evidence type="ECO:0000313" key="4">
    <source>
        <dbReference type="EMBL" id="KAG1786466.1"/>
    </source>
</evidence>
<protein>
    <recommendedName>
        <fullName evidence="2">Autophagy-related protein 101</fullName>
    </recommendedName>
</protein>
<dbReference type="GeneID" id="64599124"/>
<dbReference type="PANTHER" id="PTHR13292">
    <property type="entry name" value="AUTOPHAGY-RELATED PROTEIN 101"/>
    <property type="match status" value="1"/>
</dbReference>
<keyword evidence="3" id="KW-0072">Autophagy</keyword>
<dbReference type="GO" id="GO:0000045">
    <property type="term" value="P:autophagosome assembly"/>
    <property type="evidence" value="ECO:0007669"/>
    <property type="project" value="TreeGrafter"/>
</dbReference>
<dbReference type="AlphaFoldDB" id="A0A9P7AC73"/>
<organism evidence="4 5">
    <name type="scientific">Suillus plorans</name>
    <dbReference type="NCBI Taxonomy" id="116603"/>
    <lineage>
        <taxon>Eukaryota</taxon>
        <taxon>Fungi</taxon>
        <taxon>Dikarya</taxon>
        <taxon>Basidiomycota</taxon>
        <taxon>Agaricomycotina</taxon>
        <taxon>Agaricomycetes</taxon>
        <taxon>Agaricomycetidae</taxon>
        <taxon>Boletales</taxon>
        <taxon>Suillineae</taxon>
        <taxon>Suillaceae</taxon>
        <taxon>Suillus</taxon>
    </lineage>
</organism>
<keyword evidence="5" id="KW-1185">Reference proteome</keyword>
<dbReference type="Proteomes" id="UP000719766">
    <property type="component" value="Unassembled WGS sequence"/>
</dbReference>
<dbReference type="OrthoDB" id="10259639at2759"/>
<dbReference type="InterPro" id="IPR012445">
    <property type="entry name" value="ATG101"/>
</dbReference>
<dbReference type="GO" id="GO:0019901">
    <property type="term" value="F:protein kinase binding"/>
    <property type="evidence" value="ECO:0007669"/>
    <property type="project" value="TreeGrafter"/>
</dbReference>
<name>A0A9P7AC73_9AGAM</name>
<evidence type="ECO:0000256" key="2">
    <source>
        <dbReference type="ARBA" id="ARBA00018874"/>
    </source>
</evidence>
<evidence type="ECO:0000256" key="1">
    <source>
        <dbReference type="ARBA" id="ARBA00007130"/>
    </source>
</evidence>
<dbReference type="Pfam" id="PF07855">
    <property type="entry name" value="ATG101"/>
    <property type="match status" value="1"/>
</dbReference>